<evidence type="ECO:0000313" key="4">
    <source>
        <dbReference type="Proteomes" id="UP000027439"/>
    </source>
</evidence>
<reference evidence="3 4" key="2">
    <citation type="submission" date="2014-03" db="EMBL/GenBank/DDBJ databases">
        <title>Draft Genome Sequences of Four Burkholderia Strains.</title>
        <authorList>
            <person name="Liu X.Y."/>
            <person name="Li C.X."/>
            <person name="Xu J.H."/>
        </authorList>
    </citation>
    <scope>NUCLEOTIDE SEQUENCE [LARGE SCALE GENOMIC DNA]</scope>
    <source>
        <strain evidence="3 4">R27</strain>
    </source>
</reference>
<dbReference type="SUPFAM" id="SSF51182">
    <property type="entry name" value="RmlC-like cupins"/>
    <property type="match status" value="1"/>
</dbReference>
<reference evidence="5" key="3">
    <citation type="journal article" date="2019" name="Int. J. Syst. Evol. Microbiol.">
        <title>The Global Catalogue of Microorganisms (GCM) 10K type strain sequencing project: providing services to taxonomists for standard genome sequencing and annotation.</title>
        <authorList>
            <consortium name="The Broad Institute Genomics Platform"/>
            <consortium name="The Broad Institute Genome Sequencing Center for Infectious Disease"/>
            <person name="Wu L."/>
            <person name="Ma J."/>
        </authorList>
    </citation>
    <scope>NUCLEOTIDE SEQUENCE [LARGE SCALE GENOMIC DNA]</scope>
    <source>
        <strain evidence="5">CGMCC 1.11013</strain>
    </source>
</reference>
<dbReference type="RefSeq" id="WP_035962331.1">
    <property type="nucleotide sequence ID" value="NZ_BMEG01000009.1"/>
</dbReference>
<reference evidence="2" key="1">
    <citation type="journal article" date="2014" name="Int. J. Syst. Evol. Microbiol.">
        <title>Complete genome of a new Firmicutes species belonging to the dominant human colonic microbiota ('Ruminococcus bicirculans') reveals two chromosomes and a selective capacity to utilize plant glucans.</title>
        <authorList>
            <consortium name="NISC Comparative Sequencing Program"/>
            <person name="Wegmann U."/>
            <person name="Louis P."/>
            <person name="Goesmann A."/>
            <person name="Henrissat B."/>
            <person name="Duncan S.H."/>
            <person name="Flint H.J."/>
        </authorList>
    </citation>
    <scope>NUCLEOTIDE SEQUENCE</scope>
    <source>
        <strain evidence="2">CGMCC 1.11013</strain>
    </source>
</reference>
<proteinExistence type="predicted"/>
<gene>
    <name evidence="3" type="ORF">BG57_25500</name>
    <name evidence="2" type="ORF">GCM10010985_47820</name>
</gene>
<dbReference type="Proteomes" id="UP000027439">
    <property type="component" value="Unassembled WGS sequence"/>
</dbReference>
<dbReference type="OrthoDB" id="8756764at2"/>
<dbReference type="EMBL" id="BMEG01000009">
    <property type="protein sequence ID" value="GGD87666.1"/>
    <property type="molecule type" value="Genomic_DNA"/>
</dbReference>
<protein>
    <submittedName>
        <fullName evidence="3">Cupin</fullName>
    </submittedName>
</protein>
<name>A0A069P632_9BURK</name>
<dbReference type="Gene3D" id="2.60.120.10">
    <property type="entry name" value="Jelly Rolls"/>
    <property type="match status" value="1"/>
</dbReference>
<comment type="caution">
    <text evidence="3">The sequence shown here is derived from an EMBL/GenBank/DDBJ whole genome shotgun (WGS) entry which is preliminary data.</text>
</comment>
<dbReference type="Proteomes" id="UP000597138">
    <property type="component" value="Unassembled WGS sequence"/>
</dbReference>
<sequence length="88" mass="9766">MQRDAYLTLLSAEGFDEVVTVTREPNGSLDIHTHPFEAKALILEGELTIRIGDDARLYRVGEIFHLPANAAHSEQYGPQGVSYLVGRK</sequence>
<organism evidence="3 4">
    <name type="scientific">Caballeronia grimmiae</name>
    <dbReference type="NCBI Taxonomy" id="1071679"/>
    <lineage>
        <taxon>Bacteria</taxon>
        <taxon>Pseudomonadati</taxon>
        <taxon>Pseudomonadota</taxon>
        <taxon>Betaproteobacteria</taxon>
        <taxon>Burkholderiales</taxon>
        <taxon>Burkholderiaceae</taxon>
        <taxon>Caballeronia</taxon>
    </lineage>
</organism>
<evidence type="ECO:0000259" key="1">
    <source>
        <dbReference type="Pfam" id="PF07883"/>
    </source>
</evidence>
<dbReference type="InterPro" id="IPR014710">
    <property type="entry name" value="RmlC-like_jellyroll"/>
</dbReference>
<dbReference type="EMBL" id="JFHE01000005">
    <property type="protein sequence ID" value="KDR35942.1"/>
    <property type="molecule type" value="Genomic_DNA"/>
</dbReference>
<evidence type="ECO:0000313" key="3">
    <source>
        <dbReference type="EMBL" id="KDR35942.1"/>
    </source>
</evidence>
<dbReference type="STRING" id="1071679.BG57_25500"/>
<evidence type="ECO:0000313" key="2">
    <source>
        <dbReference type="EMBL" id="GGD87666.1"/>
    </source>
</evidence>
<accession>A0A069P632</accession>
<dbReference type="eggNOG" id="COG1917">
    <property type="taxonomic scope" value="Bacteria"/>
</dbReference>
<evidence type="ECO:0000313" key="5">
    <source>
        <dbReference type="Proteomes" id="UP000597138"/>
    </source>
</evidence>
<dbReference type="InterPro" id="IPR013096">
    <property type="entry name" value="Cupin_2"/>
</dbReference>
<dbReference type="AlphaFoldDB" id="A0A069P632"/>
<reference evidence="2" key="4">
    <citation type="submission" date="2024-05" db="EMBL/GenBank/DDBJ databases">
        <authorList>
            <person name="Sun Q."/>
            <person name="Zhou Y."/>
        </authorList>
    </citation>
    <scope>NUCLEOTIDE SEQUENCE</scope>
    <source>
        <strain evidence="2">CGMCC 1.11013</strain>
    </source>
</reference>
<keyword evidence="5" id="KW-1185">Reference proteome</keyword>
<dbReference type="Pfam" id="PF07883">
    <property type="entry name" value="Cupin_2"/>
    <property type="match status" value="1"/>
</dbReference>
<dbReference type="InterPro" id="IPR011051">
    <property type="entry name" value="RmlC_Cupin_sf"/>
</dbReference>
<feature type="domain" description="Cupin type-2" evidence="1">
    <location>
        <begin position="21"/>
        <end position="73"/>
    </location>
</feature>